<dbReference type="Pfam" id="PF06568">
    <property type="entry name" value="YjiS-like"/>
    <property type="match status" value="1"/>
</dbReference>
<dbReference type="OrthoDB" id="8244198at2"/>
<dbReference type="Proteomes" id="UP000009881">
    <property type="component" value="Unassembled WGS sequence"/>
</dbReference>
<gene>
    <name evidence="3" type="ORF">C882_3483</name>
</gene>
<dbReference type="STRING" id="1238182.C882_3483"/>
<accession>K9HN43</accession>
<name>K9HN43_9PROT</name>
<reference evidence="3 4" key="1">
    <citation type="journal article" date="2013" name="Genome Announc.">
        <title>Draft Genome Sequence of an Alphaproteobacterium, Caenispirillum salinarum AK4(T), Isolated from a Solar Saltern.</title>
        <authorList>
            <person name="Khatri I."/>
            <person name="Singh A."/>
            <person name="Korpole S."/>
            <person name="Pinnaka A.K."/>
            <person name="Subramanian S."/>
        </authorList>
    </citation>
    <scope>NUCLEOTIDE SEQUENCE [LARGE SCALE GENOMIC DNA]</scope>
    <source>
        <strain evidence="3 4">AK4</strain>
    </source>
</reference>
<sequence length="155" mass="16210">MWPYDNAEASWLAAGTPSSNDSTPREDQKAAAETATVTAMTNTTRTASATSSLPAPANCNAPAARGGMVGRLFGRLRAWRARQDARETLYGMSDRELRDIGLSRDDILSVTARRTPAMPAAVATRPVSGTAMGAGVMGNALMGLTRGATGWDHAA</sequence>
<proteinExistence type="predicted"/>
<evidence type="ECO:0000256" key="1">
    <source>
        <dbReference type="SAM" id="MobiDB-lite"/>
    </source>
</evidence>
<evidence type="ECO:0000259" key="2">
    <source>
        <dbReference type="Pfam" id="PF06568"/>
    </source>
</evidence>
<comment type="caution">
    <text evidence="3">The sequence shown here is derived from an EMBL/GenBank/DDBJ whole genome shotgun (WGS) entry which is preliminary data.</text>
</comment>
<protein>
    <recommendedName>
        <fullName evidence="2">YjiS-like domain-containing protein</fullName>
    </recommendedName>
</protein>
<feature type="domain" description="YjiS-like" evidence="2">
    <location>
        <begin position="72"/>
        <end position="107"/>
    </location>
</feature>
<evidence type="ECO:0000313" key="3">
    <source>
        <dbReference type="EMBL" id="EKV31733.1"/>
    </source>
</evidence>
<dbReference type="InterPro" id="IPR009506">
    <property type="entry name" value="YjiS-like"/>
</dbReference>
<dbReference type="RefSeq" id="WP_009539602.1">
    <property type="nucleotide sequence ID" value="NZ_ANHY01000005.1"/>
</dbReference>
<feature type="region of interest" description="Disordered" evidence="1">
    <location>
        <begin position="1"/>
        <end position="35"/>
    </location>
</feature>
<keyword evidence="4" id="KW-1185">Reference proteome</keyword>
<dbReference type="EMBL" id="ANHY01000005">
    <property type="protein sequence ID" value="EKV31733.1"/>
    <property type="molecule type" value="Genomic_DNA"/>
</dbReference>
<organism evidence="3 4">
    <name type="scientific">Caenispirillum salinarum AK4</name>
    <dbReference type="NCBI Taxonomy" id="1238182"/>
    <lineage>
        <taxon>Bacteria</taxon>
        <taxon>Pseudomonadati</taxon>
        <taxon>Pseudomonadota</taxon>
        <taxon>Alphaproteobacteria</taxon>
        <taxon>Rhodospirillales</taxon>
        <taxon>Novispirillaceae</taxon>
        <taxon>Caenispirillum</taxon>
    </lineage>
</organism>
<evidence type="ECO:0000313" key="4">
    <source>
        <dbReference type="Proteomes" id="UP000009881"/>
    </source>
</evidence>
<dbReference type="AlphaFoldDB" id="K9HN43"/>